<reference evidence="11" key="1">
    <citation type="journal article" date="2023" name="Genome Biol. Evol.">
        <title>First Whole Genome Sequence and Flow Cytometry Genome Size Data for the Lichen-Forming Fungus Ramalina farinacea (Ascomycota).</title>
        <authorList>
            <person name="Llewellyn T."/>
            <person name="Mian S."/>
            <person name="Hill R."/>
            <person name="Leitch I.J."/>
            <person name="Gaya E."/>
        </authorList>
    </citation>
    <scope>NUCLEOTIDE SEQUENCE</scope>
    <source>
        <strain evidence="11">LIQ254RAFAR</strain>
    </source>
</reference>
<dbReference type="Gene3D" id="1.20.1250.20">
    <property type="entry name" value="MFS general substrate transporter like domains"/>
    <property type="match status" value="1"/>
</dbReference>
<dbReference type="InterPro" id="IPR020846">
    <property type="entry name" value="MFS_dom"/>
</dbReference>
<evidence type="ECO:0000313" key="11">
    <source>
        <dbReference type="EMBL" id="MDI1487129.1"/>
    </source>
</evidence>
<dbReference type="InterPro" id="IPR036259">
    <property type="entry name" value="MFS_trans_sf"/>
</dbReference>
<sequence>MKLFRKSSPPSSTSASSGDAKERSEGQTITSAPDHRKPSYSHFDNSPYPLATWRTVVMGILVSMGGLIFGYDTGQISGFLEMQDFLQRFGELLPDPKNPGGPPTYQFTNTRSGLIVGLLSIGTLIGALIAAPFANAFGRKYSISAWCIVFSVGVIVQIAADTKWYEIVVGRWVAGLGIGALSILVPLYQSESAPTHVRGAIVCCYQLFITVGILFANIVNYGTERIQTTASWRIPMGIGFLWALVLGVGILFFPETPKHNFRKGKPDQAKHTMVKLLGVSDNHRKVALELAEMKEALEAETAGGKPHWWEVFTGPRMAYRTILGVVLQAFQQLTGANFFSTTGPPSSSRLIILGTVNVVCTFPGLYFVERFGRRISLILGGAWMCMCFLVFASVGHFALDQTTPQNTPQAGTAMIVFACLFIAAFASTWGPMVWTVTGELYPSRYRAQCMALSTASNWIWNFLIAFFTPFITSAIDFRYGYVFAACCGAASVTVYFFLLEAQGKTLEEVDEMYTLRVKPWKSKGWTTADSERRLSSVGGPRAGQNGLGHAEDKDVVS</sequence>
<comment type="caution">
    <text evidence="11">The sequence shown here is derived from an EMBL/GenBank/DDBJ whole genome shotgun (WGS) entry which is preliminary data.</text>
</comment>
<dbReference type="PANTHER" id="PTHR48022:SF91">
    <property type="entry name" value="MAJOR FACILITATOR SUPERFAMILY (MFS) PROFILE DOMAIN-CONTAINING PROTEIN-RELATED"/>
    <property type="match status" value="1"/>
</dbReference>
<dbReference type="PRINTS" id="PR00171">
    <property type="entry name" value="SUGRTRNSPORT"/>
</dbReference>
<dbReference type="NCBIfam" id="TIGR00879">
    <property type="entry name" value="SP"/>
    <property type="match status" value="1"/>
</dbReference>
<keyword evidence="6 9" id="KW-0472">Membrane</keyword>
<evidence type="ECO:0000259" key="10">
    <source>
        <dbReference type="PROSITE" id="PS50850"/>
    </source>
</evidence>
<protein>
    <submittedName>
        <fullName evidence="11">Hexose transporter hxt5</fullName>
    </submittedName>
</protein>
<dbReference type="EMBL" id="JAPUFD010000005">
    <property type="protein sequence ID" value="MDI1487129.1"/>
    <property type="molecule type" value="Genomic_DNA"/>
</dbReference>
<dbReference type="AlphaFoldDB" id="A0AA43QKR5"/>
<feature type="compositionally biased region" description="Low complexity" evidence="8">
    <location>
        <begin position="7"/>
        <end position="17"/>
    </location>
</feature>
<evidence type="ECO:0000256" key="8">
    <source>
        <dbReference type="SAM" id="MobiDB-lite"/>
    </source>
</evidence>
<dbReference type="InterPro" id="IPR005828">
    <property type="entry name" value="MFS_sugar_transport-like"/>
</dbReference>
<evidence type="ECO:0000313" key="12">
    <source>
        <dbReference type="Proteomes" id="UP001161017"/>
    </source>
</evidence>
<evidence type="ECO:0000256" key="6">
    <source>
        <dbReference type="ARBA" id="ARBA00023136"/>
    </source>
</evidence>
<dbReference type="InterPro" id="IPR050360">
    <property type="entry name" value="MFS_Sugar_Transporters"/>
</dbReference>
<evidence type="ECO:0000256" key="5">
    <source>
        <dbReference type="ARBA" id="ARBA00022989"/>
    </source>
</evidence>
<evidence type="ECO:0000256" key="7">
    <source>
        <dbReference type="RuleBase" id="RU003346"/>
    </source>
</evidence>
<dbReference type="GO" id="GO:0016020">
    <property type="term" value="C:membrane"/>
    <property type="evidence" value="ECO:0007669"/>
    <property type="project" value="UniProtKB-SubCell"/>
</dbReference>
<dbReference type="PROSITE" id="PS50850">
    <property type="entry name" value="MFS"/>
    <property type="match status" value="1"/>
</dbReference>
<feature type="transmembrane region" description="Helical" evidence="9">
    <location>
        <begin position="234"/>
        <end position="253"/>
    </location>
</feature>
<dbReference type="PANTHER" id="PTHR48022">
    <property type="entry name" value="PLASTIDIC GLUCOSE TRANSPORTER 4"/>
    <property type="match status" value="1"/>
</dbReference>
<feature type="transmembrane region" description="Helical" evidence="9">
    <location>
        <begin position="481"/>
        <end position="499"/>
    </location>
</feature>
<feature type="transmembrane region" description="Helical" evidence="9">
    <location>
        <begin position="350"/>
        <end position="368"/>
    </location>
</feature>
<keyword evidence="12" id="KW-1185">Reference proteome</keyword>
<dbReference type="CDD" id="cd17356">
    <property type="entry name" value="MFS_HXT"/>
    <property type="match status" value="1"/>
</dbReference>
<feature type="transmembrane region" description="Helical" evidence="9">
    <location>
        <begin position="51"/>
        <end position="71"/>
    </location>
</feature>
<comment type="similarity">
    <text evidence="2 7">Belongs to the major facilitator superfamily. Sugar transporter (TC 2.A.1.1) family.</text>
</comment>
<dbReference type="InterPro" id="IPR003663">
    <property type="entry name" value="Sugar/inositol_transpt"/>
</dbReference>
<dbReference type="SUPFAM" id="SSF103473">
    <property type="entry name" value="MFS general substrate transporter"/>
    <property type="match status" value="1"/>
</dbReference>
<evidence type="ECO:0000256" key="1">
    <source>
        <dbReference type="ARBA" id="ARBA00004141"/>
    </source>
</evidence>
<feature type="domain" description="Major facilitator superfamily (MFS) profile" evidence="10">
    <location>
        <begin position="58"/>
        <end position="502"/>
    </location>
</feature>
<keyword evidence="4 9" id="KW-0812">Transmembrane</keyword>
<proteinExistence type="inferred from homology"/>
<dbReference type="InterPro" id="IPR005829">
    <property type="entry name" value="Sugar_transporter_CS"/>
</dbReference>
<dbReference type="GO" id="GO:0005351">
    <property type="term" value="F:carbohydrate:proton symporter activity"/>
    <property type="evidence" value="ECO:0007669"/>
    <property type="project" value="TreeGrafter"/>
</dbReference>
<evidence type="ECO:0000256" key="3">
    <source>
        <dbReference type="ARBA" id="ARBA00022448"/>
    </source>
</evidence>
<comment type="subcellular location">
    <subcellularLocation>
        <location evidence="1">Membrane</location>
        <topology evidence="1">Multi-pass membrane protein</topology>
    </subcellularLocation>
</comment>
<feature type="transmembrane region" description="Helical" evidence="9">
    <location>
        <begin position="458"/>
        <end position="475"/>
    </location>
</feature>
<feature type="transmembrane region" description="Helical" evidence="9">
    <location>
        <begin position="141"/>
        <end position="160"/>
    </location>
</feature>
<evidence type="ECO:0000256" key="2">
    <source>
        <dbReference type="ARBA" id="ARBA00010992"/>
    </source>
</evidence>
<feature type="region of interest" description="Disordered" evidence="8">
    <location>
        <begin position="525"/>
        <end position="557"/>
    </location>
</feature>
<organism evidence="11 12">
    <name type="scientific">Ramalina farinacea</name>
    <dbReference type="NCBI Taxonomy" id="258253"/>
    <lineage>
        <taxon>Eukaryota</taxon>
        <taxon>Fungi</taxon>
        <taxon>Dikarya</taxon>
        <taxon>Ascomycota</taxon>
        <taxon>Pezizomycotina</taxon>
        <taxon>Lecanoromycetes</taxon>
        <taxon>OSLEUM clade</taxon>
        <taxon>Lecanoromycetidae</taxon>
        <taxon>Lecanorales</taxon>
        <taxon>Lecanorineae</taxon>
        <taxon>Ramalinaceae</taxon>
        <taxon>Ramalina</taxon>
    </lineage>
</organism>
<evidence type="ECO:0000256" key="9">
    <source>
        <dbReference type="SAM" id="Phobius"/>
    </source>
</evidence>
<accession>A0AA43QKR5</accession>
<feature type="transmembrane region" description="Helical" evidence="9">
    <location>
        <begin position="172"/>
        <end position="188"/>
    </location>
</feature>
<gene>
    <name evidence="11" type="primary">HXT5</name>
    <name evidence="11" type="ORF">OHK93_006397</name>
</gene>
<dbReference type="PROSITE" id="PS00217">
    <property type="entry name" value="SUGAR_TRANSPORT_2"/>
    <property type="match status" value="1"/>
</dbReference>
<dbReference type="Proteomes" id="UP001161017">
    <property type="component" value="Unassembled WGS sequence"/>
</dbReference>
<dbReference type="PROSITE" id="PS00216">
    <property type="entry name" value="SUGAR_TRANSPORT_1"/>
    <property type="match status" value="1"/>
</dbReference>
<dbReference type="Pfam" id="PF00083">
    <property type="entry name" value="Sugar_tr"/>
    <property type="match status" value="1"/>
</dbReference>
<feature type="transmembrane region" description="Helical" evidence="9">
    <location>
        <begin position="375"/>
        <end position="399"/>
    </location>
</feature>
<evidence type="ECO:0000256" key="4">
    <source>
        <dbReference type="ARBA" id="ARBA00022692"/>
    </source>
</evidence>
<keyword evidence="3 7" id="KW-0813">Transport</keyword>
<dbReference type="FunFam" id="1.20.1250.20:FF:000044">
    <property type="entry name" value="Hexose transporter Hxt3p"/>
    <property type="match status" value="1"/>
</dbReference>
<keyword evidence="5 9" id="KW-1133">Transmembrane helix</keyword>
<name>A0AA43QKR5_9LECA</name>
<feature type="transmembrane region" description="Helical" evidence="9">
    <location>
        <begin position="200"/>
        <end position="222"/>
    </location>
</feature>
<feature type="transmembrane region" description="Helical" evidence="9">
    <location>
        <begin position="114"/>
        <end position="134"/>
    </location>
</feature>
<feature type="transmembrane region" description="Helical" evidence="9">
    <location>
        <begin position="411"/>
        <end position="437"/>
    </location>
</feature>
<feature type="region of interest" description="Disordered" evidence="8">
    <location>
        <begin position="1"/>
        <end position="40"/>
    </location>
</feature>